<protein>
    <submittedName>
        <fullName evidence="2">Uncharacterized protein</fullName>
    </submittedName>
</protein>
<evidence type="ECO:0000313" key="3">
    <source>
        <dbReference type="Proteomes" id="UP000054805"/>
    </source>
</evidence>
<keyword evidence="1" id="KW-0472">Membrane</keyword>
<reference evidence="2 3" key="1">
    <citation type="submission" date="2015-01" db="EMBL/GenBank/DDBJ databases">
        <title>Evolution of Trichinella species and genotypes.</title>
        <authorList>
            <person name="Korhonen P.K."/>
            <person name="Edoardo P."/>
            <person name="Giuseppe L.R."/>
            <person name="Gasser R.B."/>
        </authorList>
    </citation>
    <scope>NUCLEOTIDE SEQUENCE [LARGE SCALE GENOMIC DNA]</scope>
    <source>
        <strain evidence="2">ISS588</strain>
    </source>
</reference>
<proteinExistence type="predicted"/>
<accession>A0A0V1GQZ3</accession>
<feature type="transmembrane region" description="Helical" evidence="1">
    <location>
        <begin position="96"/>
        <end position="119"/>
    </location>
</feature>
<name>A0A0V1GQZ3_TRIPS</name>
<dbReference type="AlphaFoldDB" id="A0A0V1GQZ3"/>
<keyword evidence="1" id="KW-0812">Transmembrane</keyword>
<sequence length="120" mass="14425">MYCITHTFTQENSVNSISIIFSYLMLCYAYTDVLNYNSALQYHTNKTSKTSHDIKWNASYPYHWNYSQKSLTYNYLPFLKHANSIANEEKNTSREFLEFACLNIFFFFKIIIYVDYCFFL</sequence>
<dbReference type="Proteomes" id="UP000054805">
    <property type="component" value="Unassembled WGS sequence"/>
</dbReference>
<keyword evidence="1" id="KW-1133">Transmembrane helix</keyword>
<evidence type="ECO:0000256" key="1">
    <source>
        <dbReference type="SAM" id="Phobius"/>
    </source>
</evidence>
<dbReference type="EMBL" id="JYDS01000793">
    <property type="protein sequence ID" value="KRZ00592.1"/>
    <property type="molecule type" value="Genomic_DNA"/>
</dbReference>
<keyword evidence="3" id="KW-1185">Reference proteome</keyword>
<feature type="transmembrane region" description="Helical" evidence="1">
    <location>
        <begin position="12"/>
        <end position="31"/>
    </location>
</feature>
<organism evidence="2 3">
    <name type="scientific">Trichinella pseudospiralis</name>
    <name type="common">Parasitic roundworm</name>
    <dbReference type="NCBI Taxonomy" id="6337"/>
    <lineage>
        <taxon>Eukaryota</taxon>
        <taxon>Metazoa</taxon>
        <taxon>Ecdysozoa</taxon>
        <taxon>Nematoda</taxon>
        <taxon>Enoplea</taxon>
        <taxon>Dorylaimia</taxon>
        <taxon>Trichinellida</taxon>
        <taxon>Trichinellidae</taxon>
        <taxon>Trichinella</taxon>
    </lineage>
</organism>
<evidence type="ECO:0000313" key="2">
    <source>
        <dbReference type="EMBL" id="KRZ00592.1"/>
    </source>
</evidence>
<gene>
    <name evidence="2" type="ORF">T4B_14937</name>
</gene>
<comment type="caution">
    <text evidence="2">The sequence shown here is derived from an EMBL/GenBank/DDBJ whole genome shotgun (WGS) entry which is preliminary data.</text>
</comment>